<evidence type="ECO:0000313" key="7">
    <source>
        <dbReference type="Proteomes" id="UP000287171"/>
    </source>
</evidence>
<dbReference type="InterPro" id="IPR036271">
    <property type="entry name" value="Tet_transcr_reg_TetR-rel_C_sf"/>
</dbReference>
<evidence type="ECO:0000259" key="5">
    <source>
        <dbReference type="PROSITE" id="PS50977"/>
    </source>
</evidence>
<keyword evidence="1" id="KW-0805">Transcription regulation</keyword>
<dbReference type="GO" id="GO:0003700">
    <property type="term" value="F:DNA-binding transcription factor activity"/>
    <property type="evidence" value="ECO:0007669"/>
    <property type="project" value="TreeGrafter"/>
</dbReference>
<feature type="DNA-binding region" description="H-T-H motif" evidence="4">
    <location>
        <begin position="29"/>
        <end position="48"/>
    </location>
</feature>
<name>A0A402BCP9_9CHLR</name>
<dbReference type="PANTHER" id="PTHR30055">
    <property type="entry name" value="HTH-TYPE TRANSCRIPTIONAL REGULATOR RUTR"/>
    <property type="match status" value="1"/>
</dbReference>
<dbReference type="InterPro" id="IPR009057">
    <property type="entry name" value="Homeodomain-like_sf"/>
</dbReference>
<dbReference type="Gene3D" id="1.10.10.60">
    <property type="entry name" value="Homeodomain-like"/>
    <property type="match status" value="1"/>
</dbReference>
<evidence type="ECO:0000256" key="3">
    <source>
        <dbReference type="ARBA" id="ARBA00023163"/>
    </source>
</evidence>
<feature type="domain" description="HTH tetR-type" evidence="5">
    <location>
        <begin position="6"/>
        <end position="66"/>
    </location>
</feature>
<dbReference type="Pfam" id="PF13305">
    <property type="entry name" value="TetR_C_33"/>
    <property type="match status" value="1"/>
</dbReference>
<organism evidence="6 7">
    <name type="scientific">Dictyobacter alpinus</name>
    <dbReference type="NCBI Taxonomy" id="2014873"/>
    <lineage>
        <taxon>Bacteria</taxon>
        <taxon>Bacillati</taxon>
        <taxon>Chloroflexota</taxon>
        <taxon>Ktedonobacteria</taxon>
        <taxon>Ktedonobacterales</taxon>
        <taxon>Dictyobacteraceae</taxon>
        <taxon>Dictyobacter</taxon>
    </lineage>
</organism>
<dbReference type="GO" id="GO:0000976">
    <property type="term" value="F:transcription cis-regulatory region binding"/>
    <property type="evidence" value="ECO:0007669"/>
    <property type="project" value="TreeGrafter"/>
</dbReference>
<accession>A0A402BCP9</accession>
<dbReference type="RefSeq" id="WP_126629254.1">
    <property type="nucleotide sequence ID" value="NZ_BIFT01000001.1"/>
</dbReference>
<sequence>MSPRAGLDQTSITEAALQLVDEQGLEALSLSNLAQRLGVRTPSLYNHVDGLPGLKHLLAASCLREVLAYTTRSAIGKAGSDAIVAFANTYLAYARETPARYALTLAPDSDDPEVQKLATQLVEVVQAILAPYKLDYEDEIHAIRSLRSIIHGFIQLEQASGFRMAVDPQASFDWMLNLFITGLNT</sequence>
<evidence type="ECO:0000256" key="2">
    <source>
        <dbReference type="ARBA" id="ARBA00023125"/>
    </source>
</evidence>
<gene>
    <name evidence="6" type="ORF">KDA_46000</name>
</gene>
<dbReference type="Gene3D" id="1.10.357.10">
    <property type="entry name" value="Tetracycline Repressor, domain 2"/>
    <property type="match status" value="1"/>
</dbReference>
<dbReference type="EMBL" id="BIFT01000001">
    <property type="protein sequence ID" value="GCE29116.1"/>
    <property type="molecule type" value="Genomic_DNA"/>
</dbReference>
<comment type="caution">
    <text evidence="6">The sequence shown here is derived from an EMBL/GenBank/DDBJ whole genome shotgun (WGS) entry which is preliminary data.</text>
</comment>
<evidence type="ECO:0000256" key="1">
    <source>
        <dbReference type="ARBA" id="ARBA00023015"/>
    </source>
</evidence>
<dbReference type="Proteomes" id="UP000287171">
    <property type="component" value="Unassembled WGS sequence"/>
</dbReference>
<keyword evidence="7" id="KW-1185">Reference proteome</keyword>
<proteinExistence type="predicted"/>
<dbReference type="PANTHER" id="PTHR30055:SF239">
    <property type="entry name" value="TRANSCRIPTIONAL REGULATORY PROTEIN"/>
    <property type="match status" value="1"/>
</dbReference>
<dbReference type="InterPro" id="IPR050109">
    <property type="entry name" value="HTH-type_TetR-like_transc_reg"/>
</dbReference>
<dbReference type="AlphaFoldDB" id="A0A402BCP9"/>
<keyword evidence="2 4" id="KW-0238">DNA-binding</keyword>
<dbReference type="InterPro" id="IPR001647">
    <property type="entry name" value="HTH_TetR"/>
</dbReference>
<reference evidence="7" key="1">
    <citation type="submission" date="2018-12" db="EMBL/GenBank/DDBJ databases">
        <title>Tengunoibacter tsumagoiensis gen. nov., sp. nov., Dictyobacter kobayashii sp. nov., D. alpinus sp. nov., and D. joshuensis sp. nov. and description of Dictyobacteraceae fam. nov. within the order Ktedonobacterales isolated from Tengu-no-mugimeshi.</title>
        <authorList>
            <person name="Wang C.M."/>
            <person name="Zheng Y."/>
            <person name="Sakai Y."/>
            <person name="Toyoda A."/>
            <person name="Minakuchi Y."/>
            <person name="Abe K."/>
            <person name="Yokota A."/>
            <person name="Yabe S."/>
        </authorList>
    </citation>
    <scope>NUCLEOTIDE SEQUENCE [LARGE SCALE GENOMIC DNA]</scope>
    <source>
        <strain evidence="7">Uno16</strain>
    </source>
</reference>
<evidence type="ECO:0000256" key="4">
    <source>
        <dbReference type="PROSITE-ProRule" id="PRU00335"/>
    </source>
</evidence>
<protein>
    <submittedName>
        <fullName evidence="6">TetR family transcriptional regulator</fullName>
    </submittedName>
</protein>
<keyword evidence="3" id="KW-0804">Transcription</keyword>
<dbReference type="Pfam" id="PF00440">
    <property type="entry name" value="TetR_N"/>
    <property type="match status" value="1"/>
</dbReference>
<dbReference type="PROSITE" id="PS50977">
    <property type="entry name" value="HTH_TETR_2"/>
    <property type="match status" value="1"/>
</dbReference>
<dbReference type="SUPFAM" id="SSF46689">
    <property type="entry name" value="Homeodomain-like"/>
    <property type="match status" value="1"/>
</dbReference>
<dbReference type="SUPFAM" id="SSF48498">
    <property type="entry name" value="Tetracyclin repressor-like, C-terminal domain"/>
    <property type="match status" value="1"/>
</dbReference>
<dbReference type="InterPro" id="IPR025996">
    <property type="entry name" value="MT1864/Rv1816-like_C"/>
</dbReference>
<dbReference type="OrthoDB" id="71867at2"/>
<evidence type="ECO:0000313" key="6">
    <source>
        <dbReference type="EMBL" id="GCE29116.1"/>
    </source>
</evidence>